<evidence type="ECO:0000256" key="3">
    <source>
        <dbReference type="ARBA" id="ARBA00022452"/>
    </source>
</evidence>
<dbReference type="InterPro" id="IPR036942">
    <property type="entry name" value="Beta-barrel_TonB_sf"/>
</dbReference>
<evidence type="ECO:0000256" key="6">
    <source>
        <dbReference type="ARBA" id="ARBA00023237"/>
    </source>
</evidence>
<dbReference type="Pfam" id="PF07660">
    <property type="entry name" value="STN"/>
    <property type="match status" value="1"/>
</dbReference>
<dbReference type="SUPFAM" id="SSF49464">
    <property type="entry name" value="Carboxypeptidase regulatory domain-like"/>
    <property type="match status" value="1"/>
</dbReference>
<reference evidence="10" key="1">
    <citation type="journal article" date="2019" name="Int. J. Syst. Evol. Microbiol.">
        <title>The Global Catalogue of Microorganisms (GCM) 10K type strain sequencing project: providing services to taxonomists for standard genome sequencing and annotation.</title>
        <authorList>
            <consortium name="The Broad Institute Genomics Platform"/>
            <consortium name="The Broad Institute Genome Sequencing Center for Infectious Disease"/>
            <person name="Wu L."/>
            <person name="Ma J."/>
        </authorList>
    </citation>
    <scope>NUCLEOTIDE SEQUENCE [LARGE SCALE GENOMIC DNA]</scope>
    <source>
        <strain evidence="10">CCUG 53762</strain>
    </source>
</reference>
<dbReference type="InterPro" id="IPR023997">
    <property type="entry name" value="TonB-dep_OMP_SusC/RagA_CS"/>
</dbReference>
<dbReference type="Proteomes" id="UP001597118">
    <property type="component" value="Unassembled WGS sequence"/>
</dbReference>
<evidence type="ECO:0000256" key="4">
    <source>
        <dbReference type="ARBA" id="ARBA00022692"/>
    </source>
</evidence>
<dbReference type="Pfam" id="PF13715">
    <property type="entry name" value="CarbopepD_reg_2"/>
    <property type="match status" value="1"/>
</dbReference>
<keyword evidence="5 7" id="KW-0472">Membrane</keyword>
<dbReference type="Gene3D" id="2.40.170.20">
    <property type="entry name" value="TonB-dependent receptor, beta-barrel domain"/>
    <property type="match status" value="1"/>
</dbReference>
<evidence type="ECO:0000313" key="10">
    <source>
        <dbReference type="Proteomes" id="UP001597118"/>
    </source>
</evidence>
<evidence type="ECO:0000259" key="8">
    <source>
        <dbReference type="SMART" id="SM00965"/>
    </source>
</evidence>
<evidence type="ECO:0000313" key="9">
    <source>
        <dbReference type="EMBL" id="MFD1629912.1"/>
    </source>
</evidence>
<dbReference type="SUPFAM" id="SSF56935">
    <property type="entry name" value="Porins"/>
    <property type="match status" value="1"/>
</dbReference>
<dbReference type="SMART" id="SM00965">
    <property type="entry name" value="STN"/>
    <property type="match status" value="1"/>
</dbReference>
<dbReference type="NCBIfam" id="TIGR04056">
    <property type="entry name" value="OMP_RagA_SusC"/>
    <property type="match status" value="1"/>
</dbReference>
<comment type="similarity">
    <text evidence="7">Belongs to the TonB-dependent receptor family.</text>
</comment>
<protein>
    <submittedName>
        <fullName evidence="9">SusC/RagA family TonB-linked outer membrane protein</fullName>
    </submittedName>
</protein>
<dbReference type="EMBL" id="JBHUDG010000012">
    <property type="protein sequence ID" value="MFD1629912.1"/>
    <property type="molecule type" value="Genomic_DNA"/>
</dbReference>
<dbReference type="InterPro" id="IPR012910">
    <property type="entry name" value="Plug_dom"/>
</dbReference>
<gene>
    <name evidence="9" type="ORF">ACFSAH_08490</name>
</gene>
<comment type="caution">
    <text evidence="9">The sequence shown here is derived from an EMBL/GenBank/DDBJ whole genome shotgun (WGS) entry which is preliminary data.</text>
</comment>
<feature type="domain" description="Secretin/TonB short N-terminal" evidence="8">
    <location>
        <begin position="79"/>
        <end position="130"/>
    </location>
</feature>
<proteinExistence type="inferred from homology"/>
<keyword evidence="10" id="KW-1185">Reference proteome</keyword>
<organism evidence="9 10">
    <name type="scientific">Pseudopedobacter beijingensis</name>
    <dbReference type="NCBI Taxonomy" id="1207056"/>
    <lineage>
        <taxon>Bacteria</taxon>
        <taxon>Pseudomonadati</taxon>
        <taxon>Bacteroidota</taxon>
        <taxon>Sphingobacteriia</taxon>
        <taxon>Sphingobacteriales</taxon>
        <taxon>Sphingobacteriaceae</taxon>
        <taxon>Pseudopedobacter</taxon>
    </lineage>
</organism>
<sequence length="1169" mass="128261">MKEKMHLKALKVFLGKNILSILLEHRFKKIYRLMRYTAIVLLLAVMQVSAASYAQKVTLNKKNANLVEVLKEIRKQTGYYFIYTNEVIENSKPIDINVKDKNIQEVLGDILAGQGVDYSVKDQSVVLKLSTVKQDNSVTVKGKIISEDDKQPVIGASITMSGNRHLGVTDANGQFNIKVNKGVEVTFSSIGFVSQKRVFTNNENNVTITFKVDNKVLSEVVVTALGIKREEKALGYAVTQVTGEQLTDALSNNWTDALSGKVAGLNLVRSGGGPSGSNKIILRGENNLTGDNEALIVVDGVVINQGSGRATGTGHGAYLSDDSPVDFGTGLNDINPEDIESVSVLKGPGASALYGQRGANGAVIITTKSGKPRAKGIGVTINSNTSLQTISRWPDYQYEYGQGLNGDDYYSYLLTADGPSTKATSSAWGPKFDGQYFFQYDPVTHTTATERTPWVAYPNNRKGFFDTGRTFTNSVTLDGGTARTSVRFSLTNVDNTWIIPNTGYKRNTLALSASQKATDKLQISTKINYTNKWSDNLPSTGYNNQSIMYWNIAWVPNADIDWLKDYWMPGQENIKQSYPFSSYPDNPYLIANQMLNKSNRNGITGNVQATYNFTSELSLMVKTSLDFAYESRSQQRPYDTEKFRKGMYRTQGIFSQEMSSDFLIKYDKKINSDIKVTVSGGGSTLKNSYIKDELRADSLLYPGVYTLANKAGVLEALPYRSNYIMNSFYGLGTFAYKDYLFVDVTARNDWNSVLATPTSTKNVSFFYPSMNVSAVISDMFQMPASISFAKVRASIAKVGSGLTTPYTTSYSYMSESNFIGGLSNPTRLPNEDLKPLKTISYEVGTDVRLFKNRLGIDLSLYKSDTKDQILYRTIDRAAGGSTAVANAGLVRNKGIELALNGSPLKSKKGLNWNINATFAANKNSVVSLVDTSRQMTLQVGPGSRGAINATVGGSMGDLYGLGYNRAPGGQIIYVNGYPTLTTDLIYIGNTNPQWKAGLNNQFKYRQFALNFLLDGQYGAKAFSLTARNLSEQGKLKTTLPGRYNGIIGNGVVANGDGTYSPNTQIAGDVETYYKMHYGGDNVEGASYSTDFIKLREARLTYQFSAKLVKKMGVQKANIAFYGRDLFMVTSWPGFDPEFGTLGNGDINKGFEIGQFPATSTFGLNLIVGF</sequence>
<dbReference type="Gene3D" id="2.60.40.1120">
    <property type="entry name" value="Carboxypeptidase-like, regulatory domain"/>
    <property type="match status" value="1"/>
</dbReference>
<dbReference type="InterPro" id="IPR023996">
    <property type="entry name" value="TonB-dep_OMP_SusC/RagA"/>
</dbReference>
<keyword evidence="6 7" id="KW-0998">Cell outer membrane</keyword>
<dbReference type="InterPro" id="IPR037066">
    <property type="entry name" value="Plug_dom_sf"/>
</dbReference>
<dbReference type="NCBIfam" id="TIGR04057">
    <property type="entry name" value="SusC_RagA_signa"/>
    <property type="match status" value="1"/>
</dbReference>
<evidence type="ECO:0000256" key="7">
    <source>
        <dbReference type="PROSITE-ProRule" id="PRU01360"/>
    </source>
</evidence>
<evidence type="ECO:0000256" key="5">
    <source>
        <dbReference type="ARBA" id="ARBA00023136"/>
    </source>
</evidence>
<comment type="subcellular location">
    <subcellularLocation>
        <location evidence="1 7">Cell outer membrane</location>
        <topology evidence="1 7">Multi-pass membrane protein</topology>
    </subcellularLocation>
</comment>
<name>A0ABW4ID19_9SPHI</name>
<evidence type="ECO:0000256" key="2">
    <source>
        <dbReference type="ARBA" id="ARBA00022448"/>
    </source>
</evidence>
<keyword evidence="2 7" id="KW-0813">Transport</keyword>
<dbReference type="Gene3D" id="2.170.130.10">
    <property type="entry name" value="TonB-dependent receptor, plug domain"/>
    <property type="match status" value="1"/>
</dbReference>
<keyword evidence="3 7" id="KW-1134">Transmembrane beta strand</keyword>
<dbReference type="Pfam" id="PF07715">
    <property type="entry name" value="Plug"/>
    <property type="match status" value="1"/>
</dbReference>
<evidence type="ECO:0000256" key="1">
    <source>
        <dbReference type="ARBA" id="ARBA00004571"/>
    </source>
</evidence>
<dbReference type="PROSITE" id="PS52016">
    <property type="entry name" value="TONB_DEPENDENT_REC_3"/>
    <property type="match status" value="1"/>
</dbReference>
<dbReference type="InterPro" id="IPR039426">
    <property type="entry name" value="TonB-dep_rcpt-like"/>
</dbReference>
<dbReference type="InterPro" id="IPR008969">
    <property type="entry name" value="CarboxyPept-like_regulatory"/>
</dbReference>
<keyword evidence="4 7" id="KW-0812">Transmembrane</keyword>
<accession>A0ABW4ID19</accession>
<dbReference type="InterPro" id="IPR011662">
    <property type="entry name" value="Secretin/TonB_short_N"/>
</dbReference>